<protein>
    <submittedName>
        <fullName evidence="8">2-dehydro-3-deoxygluconokinase</fullName>
    </submittedName>
</protein>
<dbReference type="GO" id="GO:0005524">
    <property type="term" value="F:ATP binding"/>
    <property type="evidence" value="ECO:0007669"/>
    <property type="project" value="UniProtKB-KW"/>
</dbReference>
<dbReference type="InterPro" id="IPR011611">
    <property type="entry name" value="PfkB_dom"/>
</dbReference>
<dbReference type="Pfam" id="PF00294">
    <property type="entry name" value="PfkB"/>
    <property type="match status" value="1"/>
</dbReference>
<sequence>MSVLTVIGEALVDEVVSDTAPRRSHPGGSPLNVAVGAARLGRPVQFIGRWGSDANGALIAEHLRGNSVLTPGPADGLPTSVATATLDPAGGARYTFDLQWQLPNLVADLPQLLEGTTMLHTGSIAAMLMPGARDVERAVERAHPLATITYDPNCRPSIITDVSYARDQAEKFVALADVVKASDEDLRWLYPDVPVEESARRWLAAGPALVVVTRGSQGPWAVTAAGEAEVPAPTVSVTDTVGAGDSFMSALLVGLMDQELDGGARRSELARISLADLRRLLEFAARAAAVTVTREGADPPTRADLA</sequence>
<dbReference type="PANTHER" id="PTHR43085:SF1">
    <property type="entry name" value="PSEUDOURIDINE KINASE-RELATED"/>
    <property type="match status" value="1"/>
</dbReference>
<evidence type="ECO:0000256" key="6">
    <source>
        <dbReference type="RuleBase" id="RU003704"/>
    </source>
</evidence>
<dbReference type="PROSITE" id="PS00584">
    <property type="entry name" value="PFKB_KINASES_2"/>
    <property type="match status" value="1"/>
</dbReference>
<feature type="domain" description="Carbohydrate kinase PfkB" evidence="7">
    <location>
        <begin position="20"/>
        <end position="300"/>
    </location>
</feature>
<dbReference type="InterPro" id="IPR002139">
    <property type="entry name" value="Ribo/fructo_kinase"/>
</dbReference>
<dbReference type="PRINTS" id="PR00990">
    <property type="entry name" value="RIBOKINASE"/>
</dbReference>
<accession>A0A078MLJ1</accession>
<dbReference type="AlphaFoldDB" id="A0A078MLJ1"/>
<dbReference type="PANTHER" id="PTHR43085">
    <property type="entry name" value="HEXOKINASE FAMILY MEMBER"/>
    <property type="match status" value="1"/>
</dbReference>
<dbReference type="PATRIC" id="fig|1461584.3.peg.448"/>
<dbReference type="CDD" id="cd01167">
    <property type="entry name" value="bac_FRK"/>
    <property type="match status" value="1"/>
</dbReference>
<organism evidence="8">
    <name type="scientific">Arthrobacter saudimassiliensis</name>
    <dbReference type="NCBI Taxonomy" id="1461584"/>
    <lineage>
        <taxon>Bacteria</taxon>
        <taxon>Bacillati</taxon>
        <taxon>Actinomycetota</taxon>
        <taxon>Actinomycetes</taxon>
        <taxon>Micrococcales</taxon>
        <taxon>Micrococcaceae</taxon>
        <taxon>Arthrobacter</taxon>
    </lineage>
</organism>
<evidence type="ECO:0000256" key="1">
    <source>
        <dbReference type="ARBA" id="ARBA00010688"/>
    </source>
</evidence>
<dbReference type="GO" id="GO:0006000">
    <property type="term" value="P:fructose metabolic process"/>
    <property type="evidence" value="ECO:0007669"/>
    <property type="project" value="UniProtKB-ARBA"/>
</dbReference>
<keyword evidence="2 6" id="KW-0808">Transferase</keyword>
<evidence type="ECO:0000313" key="8">
    <source>
        <dbReference type="EMBL" id="CEA07145.1"/>
    </source>
</evidence>
<dbReference type="Gene3D" id="3.40.1190.20">
    <property type="match status" value="1"/>
</dbReference>
<dbReference type="SUPFAM" id="SSF53613">
    <property type="entry name" value="Ribokinase-like"/>
    <property type="match status" value="1"/>
</dbReference>
<reference evidence="8" key="1">
    <citation type="submission" date="2014-07" db="EMBL/GenBank/DDBJ databases">
        <authorList>
            <person name="Urmite Genomes Urmite Genomes"/>
        </authorList>
    </citation>
    <scope>NUCLEOTIDE SEQUENCE</scope>
    <source>
        <strain evidence="8">11W110_air</strain>
    </source>
</reference>
<evidence type="ECO:0000256" key="4">
    <source>
        <dbReference type="ARBA" id="ARBA00022777"/>
    </source>
</evidence>
<keyword evidence="3" id="KW-0547">Nucleotide-binding</keyword>
<dbReference type="EMBL" id="LN483070">
    <property type="protein sequence ID" value="CEA07145.1"/>
    <property type="molecule type" value="Genomic_DNA"/>
</dbReference>
<evidence type="ECO:0000256" key="2">
    <source>
        <dbReference type="ARBA" id="ARBA00022679"/>
    </source>
</evidence>
<keyword evidence="5" id="KW-0067">ATP-binding</keyword>
<comment type="similarity">
    <text evidence="1 6">Belongs to the carbohydrate kinase PfkB family.</text>
</comment>
<dbReference type="InterPro" id="IPR050306">
    <property type="entry name" value="PfkB_Carbo_kinase"/>
</dbReference>
<keyword evidence="4 6" id="KW-0418">Kinase</keyword>
<proteinExistence type="inferred from homology"/>
<name>A0A078MLJ1_9MICC</name>
<gene>
    <name evidence="8" type="primary">kdgK</name>
    <name evidence="8" type="ORF">BN1051_00458</name>
</gene>
<dbReference type="GO" id="GO:0008865">
    <property type="term" value="F:fructokinase activity"/>
    <property type="evidence" value="ECO:0007669"/>
    <property type="project" value="UniProtKB-ARBA"/>
</dbReference>
<evidence type="ECO:0000259" key="7">
    <source>
        <dbReference type="Pfam" id="PF00294"/>
    </source>
</evidence>
<evidence type="ECO:0000256" key="3">
    <source>
        <dbReference type="ARBA" id="ARBA00022741"/>
    </source>
</evidence>
<dbReference type="InterPro" id="IPR029056">
    <property type="entry name" value="Ribokinase-like"/>
</dbReference>
<dbReference type="InterPro" id="IPR002173">
    <property type="entry name" value="Carboh/pur_kinase_PfkB_CS"/>
</dbReference>
<evidence type="ECO:0000256" key="5">
    <source>
        <dbReference type="ARBA" id="ARBA00022840"/>
    </source>
</evidence>